<evidence type="ECO:0000256" key="1">
    <source>
        <dbReference type="ARBA" id="ARBA00010835"/>
    </source>
</evidence>
<evidence type="ECO:0000256" key="2">
    <source>
        <dbReference type="ARBA" id="ARBA00022481"/>
    </source>
</evidence>
<gene>
    <name evidence="4 7" type="primary">prfB</name>
    <name evidence="7" type="ORF">K0B96_11260</name>
</gene>
<dbReference type="InterPro" id="IPR004374">
    <property type="entry name" value="PrfB"/>
</dbReference>
<dbReference type="RefSeq" id="WP_220160998.1">
    <property type="nucleotide sequence ID" value="NZ_CP080507.1"/>
</dbReference>
<dbReference type="PANTHER" id="PTHR43116">
    <property type="entry name" value="PEPTIDE CHAIN RELEASE FACTOR 2"/>
    <property type="match status" value="1"/>
</dbReference>
<comment type="PTM">
    <text evidence="4">Methylated by PrmC. Methylation increases the termination efficiency of RF2.</text>
</comment>
<dbReference type="Pfam" id="PF00472">
    <property type="entry name" value="RF-1"/>
    <property type="match status" value="1"/>
</dbReference>
<evidence type="ECO:0000313" key="7">
    <source>
        <dbReference type="EMBL" id="QYM77894.1"/>
    </source>
</evidence>
<name>A0A8F9TRK2_9BACT</name>
<dbReference type="FunFam" id="3.30.160.20:FF:000010">
    <property type="entry name" value="Peptide chain release factor 2"/>
    <property type="match status" value="1"/>
</dbReference>
<dbReference type="SUPFAM" id="SSF75620">
    <property type="entry name" value="Release factor"/>
    <property type="match status" value="1"/>
</dbReference>
<dbReference type="InterPro" id="IPR005139">
    <property type="entry name" value="PCRF"/>
</dbReference>
<accession>A0A8F9TRK2</accession>
<dbReference type="InterPro" id="IPR045853">
    <property type="entry name" value="Pep_chain_release_fac_I_sf"/>
</dbReference>
<dbReference type="HAMAP" id="MF_00094">
    <property type="entry name" value="Rel_fac_2"/>
    <property type="match status" value="1"/>
</dbReference>
<dbReference type="KEGG" id="ole:K0B96_11260"/>
<proteinExistence type="inferred from homology"/>
<dbReference type="GO" id="GO:0016149">
    <property type="term" value="F:translation release factor activity, codon specific"/>
    <property type="evidence" value="ECO:0007669"/>
    <property type="project" value="UniProtKB-UniRule"/>
</dbReference>
<dbReference type="InterPro" id="IPR000352">
    <property type="entry name" value="Pep_chain_release_fac_I"/>
</dbReference>
<comment type="subcellular location">
    <subcellularLocation>
        <location evidence="4">Cytoplasm</location>
    </subcellularLocation>
</comment>
<feature type="modified residue" description="N5-methylglutamine" evidence="4">
    <location>
        <position position="254"/>
    </location>
</feature>
<dbReference type="EMBL" id="CP080507">
    <property type="protein sequence ID" value="QYM77894.1"/>
    <property type="molecule type" value="Genomic_DNA"/>
</dbReference>
<evidence type="ECO:0000313" key="8">
    <source>
        <dbReference type="Proteomes" id="UP000825051"/>
    </source>
</evidence>
<dbReference type="NCBIfam" id="TIGR00020">
    <property type="entry name" value="prfB"/>
    <property type="match status" value="1"/>
</dbReference>
<keyword evidence="8" id="KW-1185">Reference proteome</keyword>
<dbReference type="Gene3D" id="3.30.160.20">
    <property type="match status" value="1"/>
</dbReference>
<dbReference type="Gene3D" id="1.20.58.410">
    <property type="entry name" value="Release factor"/>
    <property type="match status" value="1"/>
</dbReference>
<comment type="similarity">
    <text evidence="1 4">Belongs to the prokaryotic/mitochondrial release factor family.</text>
</comment>
<evidence type="ECO:0000256" key="5">
    <source>
        <dbReference type="NCBIfam" id="TIGR00020"/>
    </source>
</evidence>
<dbReference type="AlphaFoldDB" id="A0A8F9TRK2"/>
<dbReference type="PROSITE" id="PS00745">
    <property type="entry name" value="RF_PROK_I"/>
    <property type="match status" value="1"/>
</dbReference>
<protein>
    <recommendedName>
        <fullName evidence="4 5">Peptide chain release factor 2</fullName>
        <shortName evidence="4">RF-2</shortName>
    </recommendedName>
</protein>
<dbReference type="Gene3D" id="3.30.70.1660">
    <property type="match status" value="1"/>
</dbReference>
<dbReference type="Proteomes" id="UP000825051">
    <property type="component" value="Chromosome"/>
</dbReference>
<sequence>MIVPETFNHIENIKKRAGHLWRFLDVEQKQREIEAMEAQMGAPEFWDNSDRAQKHIAKLNGLKRIVLPIVSFQKKVADLNTLLELIEMGSASEQEEFSREVEALVKAMLPELDEIEIGAFLTGQFDRNNAIFSIQAGAGGTESNDWADLLFRMYTRWAERRGFTIEVQDVQVGDQAGISKATILIKGENAYGYAKAERGVHRLVRISPFDSNQRRHTSFCAVDVIAEITDEIKVDIPEDELRIDVYRSSGKGGQGVNTTDSAVRITHIPSGIVVVCQNERSQIKNKASAMSILKARLYEKRQDEQRAEMDKFYGEKGEIGWGSQIRSYVLQPYQMVKDLRTGISTSDTQGVLDGDLDRFVNAWLRAGCPRHRNKEIQMEE</sequence>
<keyword evidence="4" id="KW-0963">Cytoplasm</keyword>
<dbReference type="SMART" id="SM00937">
    <property type="entry name" value="PCRF"/>
    <property type="match status" value="1"/>
</dbReference>
<comment type="function">
    <text evidence="4">Peptide chain release factor 2 directs the termination of translation in response to the peptide chain termination codons UGA and UAA.</text>
</comment>
<dbReference type="GO" id="GO:0005737">
    <property type="term" value="C:cytoplasm"/>
    <property type="evidence" value="ECO:0007669"/>
    <property type="project" value="UniProtKB-SubCell"/>
</dbReference>
<reference evidence="7" key="1">
    <citation type="submission" date="2021-08" db="EMBL/GenBank/DDBJ databases">
        <title>Genome of a novel bacterium of the phylum Verrucomicrobia, Oleiharenicola sp. KSB-15.</title>
        <authorList>
            <person name="Chung J.-H."/>
            <person name="Ahn J.-H."/>
            <person name="Yoon Y."/>
            <person name="Kim D.-Y."/>
            <person name="An S.-H."/>
            <person name="Park I."/>
            <person name="Yeon J."/>
        </authorList>
    </citation>
    <scope>NUCLEOTIDE SEQUENCE</scope>
    <source>
        <strain evidence="7">KSB-15</strain>
    </source>
</reference>
<evidence type="ECO:0000259" key="6">
    <source>
        <dbReference type="PROSITE" id="PS00745"/>
    </source>
</evidence>
<dbReference type="PANTHER" id="PTHR43116:SF3">
    <property type="entry name" value="CLASS I PEPTIDE CHAIN RELEASE FACTOR"/>
    <property type="match status" value="1"/>
</dbReference>
<evidence type="ECO:0000256" key="3">
    <source>
        <dbReference type="ARBA" id="ARBA00022917"/>
    </source>
</evidence>
<dbReference type="Pfam" id="PF03462">
    <property type="entry name" value="PCRF"/>
    <property type="match status" value="1"/>
</dbReference>
<feature type="domain" description="Prokaryotic-type class I peptide chain release factors" evidence="6">
    <location>
        <begin position="247"/>
        <end position="263"/>
    </location>
</feature>
<organism evidence="7 8">
    <name type="scientific">Horticoccus luteus</name>
    <dbReference type="NCBI Taxonomy" id="2862869"/>
    <lineage>
        <taxon>Bacteria</taxon>
        <taxon>Pseudomonadati</taxon>
        <taxon>Verrucomicrobiota</taxon>
        <taxon>Opitutia</taxon>
        <taxon>Opitutales</taxon>
        <taxon>Opitutaceae</taxon>
        <taxon>Horticoccus</taxon>
    </lineage>
</organism>
<keyword evidence="3 4" id="KW-0648">Protein biosynthesis</keyword>
<evidence type="ECO:0000256" key="4">
    <source>
        <dbReference type="HAMAP-Rule" id="MF_00094"/>
    </source>
</evidence>
<keyword evidence="2 4" id="KW-0488">Methylation</keyword>